<comment type="caution">
    <text evidence="3">The sequence shown here is derived from an EMBL/GenBank/DDBJ whole genome shotgun (WGS) entry which is preliminary data.</text>
</comment>
<protein>
    <recommendedName>
        <fullName evidence="2">DUF218 domain-containing protein</fullName>
    </recommendedName>
</protein>
<keyword evidence="1" id="KW-1133">Transmembrane helix</keyword>
<accession>A0ABQ0SBU8</accession>
<keyword evidence="4" id="KW-1185">Reference proteome</keyword>
<dbReference type="RefSeq" id="WP_003620931.1">
    <property type="nucleotide sequence ID" value="NZ_BJNN01000034.1"/>
</dbReference>
<dbReference type="Proteomes" id="UP000319478">
    <property type="component" value="Unassembled WGS sequence"/>
</dbReference>
<dbReference type="Pfam" id="PF02698">
    <property type="entry name" value="DUF218"/>
    <property type="match status" value="1"/>
</dbReference>
<evidence type="ECO:0000313" key="4">
    <source>
        <dbReference type="Proteomes" id="UP000319478"/>
    </source>
</evidence>
<evidence type="ECO:0000256" key="1">
    <source>
        <dbReference type="SAM" id="Phobius"/>
    </source>
</evidence>
<evidence type="ECO:0000259" key="2">
    <source>
        <dbReference type="Pfam" id="PF02698"/>
    </source>
</evidence>
<keyword evidence="1" id="KW-0812">Transmembrane</keyword>
<sequence length="227" mass="25074">MAAAPAMKPEPHARRRHAVSLALGVVCVLIMSWAAGLAWFVRDARRPPRMPPPCDGAVALTGGQGRIEASLQLMAQHRARRLLISGVDPHATLGDFLTRAPRVLPLEVWLRTTLGRQATSTLGNADETAQWVRAQDIHSLIVVTAGYHIRRAMMEIARAAPGVTLYPFAVQPPALLHPRRLATWRLLVVEYDKWLLACIDTARWTRPVHGLIHHDDIRPATSHAVTP</sequence>
<gene>
    <name evidence="3" type="ORF">GHA01_04500</name>
</gene>
<proteinExistence type="predicted"/>
<dbReference type="InterPro" id="IPR003848">
    <property type="entry name" value="DUF218"/>
</dbReference>
<dbReference type="CDD" id="cd06259">
    <property type="entry name" value="YdcF-like"/>
    <property type="match status" value="1"/>
</dbReference>
<feature type="transmembrane region" description="Helical" evidence="1">
    <location>
        <begin position="20"/>
        <end position="41"/>
    </location>
</feature>
<evidence type="ECO:0000313" key="3">
    <source>
        <dbReference type="EMBL" id="GEC62601.1"/>
    </source>
</evidence>
<reference evidence="3 4" key="1">
    <citation type="submission" date="2019-06" db="EMBL/GenBank/DDBJ databases">
        <title>Whole genome shotgun sequence of Komagataeibacter hansenii NBRC 14820.</title>
        <authorList>
            <person name="Hosoyama A."/>
            <person name="Uohara A."/>
            <person name="Ohji S."/>
            <person name="Ichikawa N."/>
        </authorList>
    </citation>
    <scope>NUCLEOTIDE SEQUENCE [LARGE SCALE GENOMIC DNA]</scope>
    <source>
        <strain evidence="3 4">NBRC 14820</strain>
    </source>
</reference>
<dbReference type="EMBL" id="BJNN01000034">
    <property type="protein sequence ID" value="GEC62601.1"/>
    <property type="molecule type" value="Genomic_DNA"/>
</dbReference>
<organism evidence="3 4">
    <name type="scientific">Novacetimonas hansenii</name>
    <name type="common">Komagataeibacter hansenii</name>
    <dbReference type="NCBI Taxonomy" id="436"/>
    <lineage>
        <taxon>Bacteria</taxon>
        <taxon>Pseudomonadati</taxon>
        <taxon>Pseudomonadota</taxon>
        <taxon>Alphaproteobacteria</taxon>
        <taxon>Acetobacterales</taxon>
        <taxon>Acetobacteraceae</taxon>
        <taxon>Novacetimonas</taxon>
    </lineage>
</organism>
<feature type="domain" description="DUF218" evidence="2">
    <location>
        <begin position="58"/>
        <end position="191"/>
    </location>
</feature>
<name>A0ABQ0SBU8_NOVHA</name>
<keyword evidence="1" id="KW-0472">Membrane</keyword>